<reference evidence="8 9" key="1">
    <citation type="submission" date="2023-09" db="EMBL/GenBank/DDBJ databases">
        <authorList>
            <person name="Rey-Velasco X."/>
        </authorList>
    </citation>
    <scope>NUCLEOTIDE SEQUENCE [LARGE SCALE GENOMIC DNA]</scope>
    <source>
        <strain evidence="8 9">W345</strain>
    </source>
</reference>
<comment type="cofactor">
    <cofactor evidence="1">
        <name>Mg(2+)</name>
        <dbReference type="ChEBI" id="CHEBI:18420"/>
    </cofactor>
</comment>
<accession>A0ABU2WID7</accession>
<dbReference type="InterPro" id="IPR033749">
    <property type="entry name" value="Polyprenyl_synt_CS"/>
</dbReference>
<dbReference type="SFLD" id="SFLDS00005">
    <property type="entry name" value="Isoprenoid_Synthase_Type_I"/>
    <property type="match status" value="1"/>
</dbReference>
<evidence type="ECO:0000256" key="6">
    <source>
        <dbReference type="ARBA" id="ARBA00023229"/>
    </source>
</evidence>
<dbReference type="PROSITE" id="PS00444">
    <property type="entry name" value="POLYPRENYL_SYNTHASE_2"/>
    <property type="match status" value="1"/>
</dbReference>
<name>A0ABU2WID7_9GAMM</name>
<evidence type="ECO:0000256" key="4">
    <source>
        <dbReference type="ARBA" id="ARBA00022723"/>
    </source>
</evidence>
<protein>
    <submittedName>
        <fullName evidence="8">Polyprenyl synthetase family protein</fullName>
    </submittedName>
</protein>
<evidence type="ECO:0000313" key="8">
    <source>
        <dbReference type="EMBL" id="MDT0497399.1"/>
    </source>
</evidence>
<dbReference type="SUPFAM" id="SSF48576">
    <property type="entry name" value="Terpenoid synthases"/>
    <property type="match status" value="1"/>
</dbReference>
<dbReference type="PANTHER" id="PTHR43281">
    <property type="entry name" value="FARNESYL DIPHOSPHATE SYNTHASE"/>
    <property type="match status" value="1"/>
</dbReference>
<evidence type="ECO:0000256" key="5">
    <source>
        <dbReference type="ARBA" id="ARBA00022842"/>
    </source>
</evidence>
<keyword evidence="4" id="KW-0479">Metal-binding</keyword>
<dbReference type="Proteomes" id="UP001254608">
    <property type="component" value="Unassembled WGS sequence"/>
</dbReference>
<evidence type="ECO:0000256" key="7">
    <source>
        <dbReference type="RuleBase" id="RU004466"/>
    </source>
</evidence>
<dbReference type="RefSeq" id="WP_311364793.1">
    <property type="nucleotide sequence ID" value="NZ_JAVRIC010000009.1"/>
</dbReference>
<dbReference type="InterPro" id="IPR053378">
    <property type="entry name" value="Prenyl_diphosphate_synthase"/>
</dbReference>
<dbReference type="PROSITE" id="PS00723">
    <property type="entry name" value="POLYPRENYL_SYNTHASE_1"/>
    <property type="match status" value="1"/>
</dbReference>
<comment type="caution">
    <text evidence="8">The sequence shown here is derived from an EMBL/GenBank/DDBJ whole genome shotgun (WGS) entry which is preliminary data.</text>
</comment>
<dbReference type="NCBIfam" id="NF045485">
    <property type="entry name" value="FPPsyn"/>
    <property type="match status" value="1"/>
</dbReference>
<keyword evidence="3 7" id="KW-0808">Transferase</keyword>
<dbReference type="InterPro" id="IPR008949">
    <property type="entry name" value="Isoprenoid_synthase_dom_sf"/>
</dbReference>
<dbReference type="PANTHER" id="PTHR43281:SF1">
    <property type="entry name" value="FARNESYL DIPHOSPHATE SYNTHASE"/>
    <property type="match status" value="1"/>
</dbReference>
<evidence type="ECO:0000256" key="2">
    <source>
        <dbReference type="ARBA" id="ARBA00006706"/>
    </source>
</evidence>
<evidence type="ECO:0000256" key="1">
    <source>
        <dbReference type="ARBA" id="ARBA00001946"/>
    </source>
</evidence>
<dbReference type="InterPro" id="IPR000092">
    <property type="entry name" value="Polyprenyl_synt"/>
</dbReference>
<evidence type="ECO:0000313" key="9">
    <source>
        <dbReference type="Proteomes" id="UP001254608"/>
    </source>
</evidence>
<dbReference type="Gene3D" id="1.10.600.10">
    <property type="entry name" value="Farnesyl Diphosphate Synthase"/>
    <property type="match status" value="1"/>
</dbReference>
<comment type="similarity">
    <text evidence="2 7">Belongs to the FPP/GGPP synthase family.</text>
</comment>
<dbReference type="Pfam" id="PF00348">
    <property type="entry name" value="polyprenyl_synt"/>
    <property type="match status" value="1"/>
</dbReference>
<keyword evidence="5" id="KW-0460">Magnesium</keyword>
<gene>
    <name evidence="8" type="ORF">RM530_08475</name>
</gene>
<organism evidence="8 9">
    <name type="scientific">Banduia mediterranea</name>
    <dbReference type="NCBI Taxonomy" id="3075609"/>
    <lineage>
        <taxon>Bacteria</taxon>
        <taxon>Pseudomonadati</taxon>
        <taxon>Pseudomonadota</taxon>
        <taxon>Gammaproteobacteria</taxon>
        <taxon>Nevskiales</taxon>
        <taxon>Algiphilaceae</taxon>
        <taxon>Banduia</taxon>
    </lineage>
</organism>
<dbReference type="CDD" id="cd00685">
    <property type="entry name" value="Trans_IPPS_HT"/>
    <property type="match status" value="1"/>
</dbReference>
<keyword evidence="9" id="KW-1185">Reference proteome</keyword>
<dbReference type="SFLD" id="SFLDG01017">
    <property type="entry name" value="Polyprenyl_Transferase_Like"/>
    <property type="match status" value="1"/>
</dbReference>
<evidence type="ECO:0000256" key="3">
    <source>
        <dbReference type="ARBA" id="ARBA00022679"/>
    </source>
</evidence>
<dbReference type="EMBL" id="JAVRIC010000009">
    <property type="protein sequence ID" value="MDT0497399.1"/>
    <property type="molecule type" value="Genomic_DNA"/>
</dbReference>
<sequence length="300" mass="31980">MNPDGATSFVDRIPDYHARLHAALERWLPAADHYPATLHEAMRYAAEGGKRLRALLIYAAGEALSVAPSMLDGAACAVELIHAYSLVHDDLPAMDDDELRRGRPSVHKAYDEATAILAGDALQALAFHVLAHDDRGPEARARLHMVDLLAEAAGSRGMCGGQAVDLAAAGRQMNLAELEAMHIHKTGALIRACLLMACQARTALDARVLDGLDRYGKCIGLAFQIQDDVLDVEGDSETLGKTGGKDQASNKPTFPALLGLSVSSQRAAELFVEAHAALAPLSDAALPLHQLADHIAQRAR</sequence>
<proteinExistence type="inferred from homology"/>
<keyword evidence="6" id="KW-0414">Isoprene biosynthesis</keyword>